<dbReference type="InterPro" id="IPR011460">
    <property type="entry name" value="Lcl_C"/>
</dbReference>
<dbReference type="AlphaFoldDB" id="A0A1W1BXI0"/>
<evidence type="ECO:0000259" key="1">
    <source>
        <dbReference type="Pfam" id="PF07603"/>
    </source>
</evidence>
<dbReference type="EMBL" id="FPHN01000088">
    <property type="protein sequence ID" value="SFV58177.1"/>
    <property type="molecule type" value="Genomic_DNA"/>
</dbReference>
<dbReference type="Pfam" id="PF07603">
    <property type="entry name" value="Lcl_C"/>
    <property type="match status" value="1"/>
</dbReference>
<evidence type="ECO:0000313" key="2">
    <source>
        <dbReference type="EMBL" id="SFV58177.1"/>
    </source>
</evidence>
<organism evidence="2">
    <name type="scientific">hydrothermal vent metagenome</name>
    <dbReference type="NCBI Taxonomy" id="652676"/>
    <lineage>
        <taxon>unclassified sequences</taxon>
        <taxon>metagenomes</taxon>
        <taxon>ecological metagenomes</taxon>
    </lineage>
</organism>
<proteinExistence type="predicted"/>
<sequence length="177" mass="20096">MKWKHKAILALALITQLSASTEDNNSERFTTISFNHQTILQDNYTKLEWINGREDEANQTIDDGCISFNVTSENNNIVIKEKAESYCKKLNFASYNDWRVPTDKEYQSLIKAVKESNLSIHYNSPSCINALGLDKDRLNIIDTNMSSNSVGEITPFKKNNITTCLRCVRDGEEPLAP</sequence>
<protein>
    <recommendedName>
        <fullName evidence="1">Lcl C-terminal domain-containing protein</fullName>
    </recommendedName>
</protein>
<accession>A0A1W1BXI0</accession>
<name>A0A1W1BXI0_9ZZZZ</name>
<reference evidence="2" key="1">
    <citation type="submission" date="2016-10" db="EMBL/GenBank/DDBJ databases">
        <authorList>
            <person name="de Groot N.N."/>
        </authorList>
    </citation>
    <scope>NUCLEOTIDE SEQUENCE</scope>
</reference>
<feature type="domain" description="Lcl C-terminal" evidence="1">
    <location>
        <begin position="40"/>
        <end position="116"/>
    </location>
</feature>
<gene>
    <name evidence="2" type="ORF">MNB_SV-14-109</name>
</gene>